<reference evidence="3 4" key="1">
    <citation type="journal article" date="2017" name="Genome Announc.">
        <title>Draft Genome Sequence of a Sporulating and Motile Strain of Lachnotalea glycerini Isolated from Water in Quebec City, Canada.</title>
        <authorList>
            <person name="Maheux A.F."/>
            <person name="Boudreau D.K."/>
            <person name="Berube E."/>
            <person name="Boissinot M."/>
            <person name="Raymond F."/>
            <person name="Brodeur S."/>
            <person name="Corbeil J."/>
            <person name="Isabel S."/>
            <person name="Omar R.F."/>
            <person name="Bergeron M.G."/>
        </authorList>
    </citation>
    <scope>NUCLEOTIDE SEQUENCE [LARGE SCALE GENOMIC DNA]</scope>
    <source>
        <strain evidence="3 4">CCRI-19302</strain>
    </source>
</reference>
<dbReference type="InterPro" id="IPR056906">
    <property type="entry name" value="ORF2/G2P_dom"/>
</dbReference>
<evidence type="ECO:0000259" key="1">
    <source>
        <dbReference type="Pfam" id="PF23343"/>
    </source>
</evidence>
<organism evidence="3 4">
    <name type="scientific">Lachnotalea glycerini</name>
    <dbReference type="NCBI Taxonomy" id="1763509"/>
    <lineage>
        <taxon>Bacteria</taxon>
        <taxon>Bacillati</taxon>
        <taxon>Bacillota</taxon>
        <taxon>Clostridia</taxon>
        <taxon>Lachnospirales</taxon>
        <taxon>Lachnospiraceae</taxon>
        <taxon>Lachnotalea</taxon>
    </lineage>
</organism>
<dbReference type="EMBL" id="NOKA02000111">
    <property type="protein sequence ID" value="RDY27357.1"/>
    <property type="molecule type" value="Genomic_DNA"/>
</dbReference>
<dbReference type="AlphaFoldDB" id="A0A255IIY5"/>
<sequence>MKIRKVSSESIKLQENTEVKLKIAGNTREVQFSAGVNKRCPIQNISKDKYLDKETGEIKERKKSENRYQTPKSVRKSINNLMDLIRCNATNPSCCKWITLTYADVKTDHEKVYEDGKMFLRRLQRYLNNQTELSVGQKVFKRITVAEPQGESHGNSWHLHILLIFEDVAPFISNEVITELWGYGITDTHKVYDADGLALYFKVYLSDVEYVEGDETYDVVDKVVDGKSKQFIKGGRLKYYPTGMPLFSASRGMKRPLVEKISHKEAMDRVSDCRLVYRETFLIGEKEKKGNIIDKRFYKKQ</sequence>
<name>A0A255IIY5_9FIRM</name>
<dbReference type="Pfam" id="PF23343">
    <property type="entry name" value="REP_ORF2-G2P"/>
    <property type="match status" value="1"/>
</dbReference>
<comment type="caution">
    <text evidence="3">The sequence shown here is derived from an EMBL/GenBank/DDBJ whole genome shotgun (WGS) entry which is preliminary data.</text>
</comment>
<protein>
    <recommendedName>
        <fullName evidence="1">Replication-associated protein ORF2/G2P domain-containing protein</fullName>
    </recommendedName>
</protein>
<evidence type="ECO:0000313" key="4">
    <source>
        <dbReference type="Proteomes" id="UP000216411"/>
    </source>
</evidence>
<reference evidence="3" key="3">
    <citation type="submission" date="2018-07" db="EMBL/GenBank/DDBJ databases">
        <authorList>
            <person name="Quirk P.G."/>
            <person name="Krulwich T.A."/>
        </authorList>
    </citation>
    <scope>NUCLEOTIDE SEQUENCE</scope>
    <source>
        <strain evidence="3">CCRI-19302</strain>
    </source>
</reference>
<evidence type="ECO:0000313" key="3">
    <source>
        <dbReference type="EMBL" id="RDY27357.1"/>
    </source>
</evidence>
<gene>
    <name evidence="2" type="ORF">C8E03_1266</name>
    <name evidence="3" type="ORF">CG710_020790</name>
</gene>
<reference evidence="2 5" key="2">
    <citation type="submission" date="2018-05" db="EMBL/GenBank/DDBJ databases">
        <title>Genomic Encyclopedia of Type Strains, Phase IV (KMG-IV): sequencing the most valuable type-strain genomes for metagenomic binning, comparative biology and taxonomic classification.</title>
        <authorList>
            <person name="Goeker M."/>
        </authorList>
    </citation>
    <scope>NUCLEOTIDE SEQUENCE [LARGE SCALE GENOMIC DNA]</scope>
    <source>
        <strain evidence="2 5">DSM 28816</strain>
    </source>
</reference>
<dbReference type="Proteomes" id="UP000247523">
    <property type="component" value="Unassembled WGS sequence"/>
</dbReference>
<evidence type="ECO:0000313" key="5">
    <source>
        <dbReference type="Proteomes" id="UP000247523"/>
    </source>
</evidence>
<accession>A0A255IIY5</accession>
<dbReference type="EMBL" id="QICS01000026">
    <property type="protein sequence ID" value="PXV84583.1"/>
    <property type="molecule type" value="Genomic_DNA"/>
</dbReference>
<feature type="domain" description="Replication-associated protein ORF2/G2P" evidence="1">
    <location>
        <begin position="96"/>
        <end position="206"/>
    </location>
</feature>
<dbReference type="Proteomes" id="UP000216411">
    <property type="component" value="Unassembled WGS sequence"/>
</dbReference>
<evidence type="ECO:0000313" key="2">
    <source>
        <dbReference type="EMBL" id="PXV84583.1"/>
    </source>
</evidence>
<proteinExistence type="predicted"/>
<keyword evidence="4" id="KW-1185">Reference proteome</keyword>
<dbReference type="RefSeq" id="WP_094377381.1">
    <property type="nucleotide sequence ID" value="NZ_QICS01000026.1"/>
</dbReference>